<feature type="domain" description="3'-5' exonuclease" evidence="1">
    <location>
        <begin position="337"/>
        <end position="516"/>
    </location>
</feature>
<dbReference type="RefSeq" id="XP_008875862.1">
    <property type="nucleotide sequence ID" value="XM_008877640.1"/>
</dbReference>
<dbReference type="GO" id="GO:0006139">
    <property type="term" value="P:nucleobase-containing compound metabolic process"/>
    <property type="evidence" value="ECO:0007669"/>
    <property type="project" value="InterPro"/>
</dbReference>
<dbReference type="EMBL" id="KI913980">
    <property type="protein sequence ID" value="ETV95669.1"/>
    <property type="molecule type" value="Genomic_DNA"/>
</dbReference>
<dbReference type="Gene3D" id="3.30.420.10">
    <property type="entry name" value="Ribonuclease H-like superfamily/Ribonuclease H"/>
    <property type="match status" value="1"/>
</dbReference>
<dbReference type="GO" id="GO:0003676">
    <property type="term" value="F:nucleic acid binding"/>
    <property type="evidence" value="ECO:0007669"/>
    <property type="project" value="InterPro"/>
</dbReference>
<dbReference type="OrthoDB" id="10261556at2759"/>
<evidence type="ECO:0000313" key="2">
    <source>
        <dbReference type="EMBL" id="ETV95669.1"/>
    </source>
</evidence>
<evidence type="ECO:0000259" key="1">
    <source>
        <dbReference type="SMART" id="SM00474"/>
    </source>
</evidence>
<protein>
    <recommendedName>
        <fullName evidence="1">3'-5' exonuclease domain-containing protein</fullName>
    </recommendedName>
</protein>
<dbReference type="PANTHER" id="PTHR47765">
    <property type="entry name" value="3'-5' EXONUCLEASE DOMAIN-CONTAINING PROTEIN"/>
    <property type="match status" value="1"/>
</dbReference>
<dbReference type="InterPro" id="IPR036397">
    <property type="entry name" value="RNaseH_sf"/>
</dbReference>
<proteinExistence type="predicted"/>
<dbReference type="VEuPathDB" id="FungiDB:H310_11088"/>
<dbReference type="InterPro" id="IPR012337">
    <property type="entry name" value="RNaseH-like_sf"/>
</dbReference>
<dbReference type="STRING" id="157072.A0A024TNT5"/>
<dbReference type="PANTHER" id="PTHR47765:SF2">
    <property type="entry name" value="EXONUCLEASE MUT-7 HOMOLOG"/>
    <property type="match status" value="1"/>
</dbReference>
<dbReference type="SUPFAM" id="SSF53098">
    <property type="entry name" value="Ribonuclease H-like"/>
    <property type="match status" value="1"/>
</dbReference>
<dbReference type="eggNOG" id="KOG2207">
    <property type="taxonomic scope" value="Eukaryota"/>
</dbReference>
<dbReference type="AlphaFoldDB" id="A0A024TNT5"/>
<feature type="non-terminal residue" evidence="2">
    <location>
        <position position="1"/>
    </location>
</feature>
<organism evidence="2">
    <name type="scientific">Aphanomyces invadans</name>
    <dbReference type="NCBI Taxonomy" id="157072"/>
    <lineage>
        <taxon>Eukaryota</taxon>
        <taxon>Sar</taxon>
        <taxon>Stramenopiles</taxon>
        <taxon>Oomycota</taxon>
        <taxon>Saprolegniomycetes</taxon>
        <taxon>Saprolegniales</taxon>
        <taxon>Verrucalvaceae</taxon>
        <taxon>Aphanomyces</taxon>
    </lineage>
</organism>
<dbReference type="InterPro" id="IPR002562">
    <property type="entry name" value="3'-5'_exonuclease_dom"/>
</dbReference>
<dbReference type="GO" id="GO:0008408">
    <property type="term" value="F:3'-5' exonuclease activity"/>
    <property type="evidence" value="ECO:0007669"/>
    <property type="project" value="InterPro"/>
</dbReference>
<gene>
    <name evidence="2" type="ORF">H310_11088</name>
</gene>
<dbReference type="GeneID" id="20088138"/>
<dbReference type="CDD" id="cd06141">
    <property type="entry name" value="WRN_exo"/>
    <property type="match status" value="1"/>
</dbReference>
<sequence>MIAPVPSRPLACADDSVVFVMAPLVLAMDVPRTADHMAHLCTTRQFQVLQNELANVIAVVPFPDALRHFALCIEFHIQSASVNWTAYLNTLIRFLDDESKHSPNNMPPDDVRNVATSIFLKHLANLPSHVQATVSWCRLYHVDASHLVDGVMTLLHKNSRAALDMIQNMSLVPHLPSEIVMRHLLRRNDVECADRFVWNDPVRQRDLVRLMIDMRIDDKLIKKRLTKFKIPPTDFPDFVERRRRATLRFLVHAQQYGDIPDAAGASPAARIYAANLLYEQCGFDNPVTRHIVHLFGLGRHFPDVVALAASSFDLGANKDDPPPLPGFLTLETFHATVEFVDTVKAATTAAAYLSNELYVGLDTEWRSSFDASEAATTPCAVLQLASSTRIFVIDLLSRQNGPAILAAFKPLLASDKVLKVGLDVSGDFRALGVRPAHQILDLQTVHKALHGHEAPLTGAKTSLNDLSIAYLGLPLDKRPRMSNWARRPLTTSQLNYAALDALAPLCIYFAMKQAADQSTSHKSPKTSHRGAPHSLFGARWTYSIS</sequence>
<name>A0A024TNT5_9STRA</name>
<accession>A0A024TNT5</accession>
<dbReference type="Pfam" id="PF01612">
    <property type="entry name" value="DNA_pol_A_exo1"/>
    <property type="match status" value="1"/>
</dbReference>
<dbReference type="InterPro" id="IPR052408">
    <property type="entry name" value="Exonuclease_MUT-7-like"/>
</dbReference>
<reference evidence="2" key="1">
    <citation type="submission" date="2013-12" db="EMBL/GenBank/DDBJ databases">
        <title>The Genome Sequence of Aphanomyces invadans NJM9701.</title>
        <authorList>
            <consortium name="The Broad Institute Genomics Platform"/>
            <person name="Russ C."/>
            <person name="Tyler B."/>
            <person name="van West P."/>
            <person name="Dieguez-Uribeondo J."/>
            <person name="Young S.K."/>
            <person name="Zeng Q."/>
            <person name="Gargeya S."/>
            <person name="Fitzgerald M."/>
            <person name="Abouelleil A."/>
            <person name="Alvarado L."/>
            <person name="Chapman S.B."/>
            <person name="Gainer-Dewar J."/>
            <person name="Goldberg J."/>
            <person name="Griggs A."/>
            <person name="Gujja S."/>
            <person name="Hansen M."/>
            <person name="Howarth C."/>
            <person name="Imamovic A."/>
            <person name="Ireland A."/>
            <person name="Larimer J."/>
            <person name="McCowan C."/>
            <person name="Murphy C."/>
            <person name="Pearson M."/>
            <person name="Poon T.W."/>
            <person name="Priest M."/>
            <person name="Roberts A."/>
            <person name="Saif S."/>
            <person name="Shea T."/>
            <person name="Sykes S."/>
            <person name="Wortman J."/>
            <person name="Nusbaum C."/>
            <person name="Birren B."/>
        </authorList>
    </citation>
    <scope>NUCLEOTIDE SEQUENCE [LARGE SCALE GENOMIC DNA]</scope>
    <source>
        <strain evidence="2">NJM9701</strain>
    </source>
</reference>
<dbReference type="SMART" id="SM00474">
    <property type="entry name" value="35EXOc"/>
    <property type="match status" value="1"/>
</dbReference>